<name>A0A4C1V4X1_EUMVA</name>
<keyword evidence="1" id="KW-1133">Transmembrane helix</keyword>
<evidence type="ECO:0000256" key="1">
    <source>
        <dbReference type="SAM" id="Phobius"/>
    </source>
</evidence>
<keyword evidence="3" id="KW-1185">Reference proteome</keyword>
<keyword evidence="1" id="KW-0472">Membrane</keyword>
<evidence type="ECO:0000313" key="3">
    <source>
        <dbReference type="Proteomes" id="UP000299102"/>
    </source>
</evidence>
<sequence>MCRLTGGGDITIAAGSLFAELNHPATIQSPLAANIQNCSAYKKRTSMSTESIHIEIRTYVYEVRQRKDEEDTGELCESANAFHLSETDELEKRTVVLLGGHRPTSAPPPSSAARSEMNDTRVIPTRLCVNLALADAVVFVIGSTKRIVVVPIEWTDTKYAAIGHLCVPKDKPVINYKKLNRNSGQINWCDLLNYQSPDEAVNLLIEKIHSIMEKSYKKPLPKQKKNLPRNDWSSVYRYTVRRCHGEAESYADIDILELAFSKMRGEQLLVYRCAVTGFATDDVSDASTSFYFSRQLVEREHPLSGLSFSSRIATRACPTVRDPVVFGPLDPLALRRDVAFLCMFYRVYCGECFEELFGLTFVMSVIFIIVPLARKTISIILMAGVLLPYAFEQLSATYDQVLD</sequence>
<comment type="caution">
    <text evidence="2">The sequence shown here is derived from an EMBL/GenBank/DDBJ whole genome shotgun (WGS) entry which is preliminary data.</text>
</comment>
<keyword evidence="1" id="KW-0812">Transmembrane</keyword>
<proteinExistence type="predicted"/>
<feature type="transmembrane region" description="Helical" evidence="1">
    <location>
        <begin position="356"/>
        <end position="373"/>
    </location>
</feature>
<dbReference type="Proteomes" id="UP000299102">
    <property type="component" value="Unassembled WGS sequence"/>
</dbReference>
<reference evidence="2 3" key="1">
    <citation type="journal article" date="2019" name="Commun. Biol.">
        <title>The bagworm genome reveals a unique fibroin gene that provides high tensile strength.</title>
        <authorList>
            <person name="Kono N."/>
            <person name="Nakamura H."/>
            <person name="Ohtoshi R."/>
            <person name="Tomita M."/>
            <person name="Numata K."/>
            <person name="Arakawa K."/>
        </authorList>
    </citation>
    <scope>NUCLEOTIDE SEQUENCE [LARGE SCALE GENOMIC DNA]</scope>
</reference>
<accession>A0A4C1V4X1</accession>
<organism evidence="2 3">
    <name type="scientific">Eumeta variegata</name>
    <name type="common">Bagworm moth</name>
    <name type="synonym">Eumeta japonica</name>
    <dbReference type="NCBI Taxonomy" id="151549"/>
    <lineage>
        <taxon>Eukaryota</taxon>
        <taxon>Metazoa</taxon>
        <taxon>Ecdysozoa</taxon>
        <taxon>Arthropoda</taxon>
        <taxon>Hexapoda</taxon>
        <taxon>Insecta</taxon>
        <taxon>Pterygota</taxon>
        <taxon>Neoptera</taxon>
        <taxon>Endopterygota</taxon>
        <taxon>Lepidoptera</taxon>
        <taxon>Glossata</taxon>
        <taxon>Ditrysia</taxon>
        <taxon>Tineoidea</taxon>
        <taxon>Psychidae</taxon>
        <taxon>Oiketicinae</taxon>
        <taxon>Eumeta</taxon>
    </lineage>
</organism>
<evidence type="ECO:0000313" key="2">
    <source>
        <dbReference type="EMBL" id="GBP33332.1"/>
    </source>
</evidence>
<protein>
    <submittedName>
        <fullName evidence="2">Uncharacterized protein</fullName>
    </submittedName>
</protein>
<gene>
    <name evidence="2" type="ORF">EVAR_30922_1</name>
</gene>
<dbReference type="EMBL" id="BGZK01000272">
    <property type="protein sequence ID" value="GBP33332.1"/>
    <property type="molecule type" value="Genomic_DNA"/>
</dbReference>
<dbReference type="AlphaFoldDB" id="A0A4C1V4X1"/>